<reference evidence="2 3" key="1">
    <citation type="journal article" date="2011" name="J. Bacteriol.">
        <title>Genome sequence of Halobiforma lacisalsi AJ5, an extremely halophilic archaeon which harbors a bop gene.</title>
        <authorList>
            <person name="Jiang X."/>
            <person name="Wang S."/>
            <person name="Cheng H."/>
            <person name="Huo Y."/>
            <person name="Zhang X."/>
            <person name="Zhu X."/>
            <person name="Han X."/>
            <person name="Ni P."/>
            <person name="Wu M."/>
        </authorList>
    </citation>
    <scope>NUCLEOTIDE SEQUENCE [LARGE SCALE GENOMIC DNA]</scope>
    <source>
        <strain evidence="2 3">AJ5</strain>
    </source>
</reference>
<dbReference type="Proteomes" id="UP000186547">
    <property type="component" value="Chromosome"/>
</dbReference>
<accession>A0A1P8LPI5</accession>
<organism evidence="2 3">
    <name type="scientific">Natronobacterium lacisalsi AJ5</name>
    <dbReference type="NCBI Taxonomy" id="358396"/>
    <lineage>
        <taxon>Archaea</taxon>
        <taxon>Methanobacteriati</taxon>
        <taxon>Methanobacteriota</taxon>
        <taxon>Stenosarchaea group</taxon>
        <taxon>Halobacteria</taxon>
        <taxon>Halobacteriales</taxon>
        <taxon>Natrialbaceae</taxon>
        <taxon>Natronobacterium</taxon>
    </lineage>
</organism>
<sequence length="138" mass="15671">MAEANQYDVLRRVEAVCDELEHDLESYQSMLRYLSDVRQFYDHLVTRHGAAFNPAENVDHAEIWDPTNRTTRYSPASKSASCTRPPRRQPNAYSSSRCVHGTCGATRSRRCTTHRSNATATIHISRSTSARTGRARSR</sequence>
<dbReference type="EMBL" id="CP019285">
    <property type="protein sequence ID" value="APW97692.1"/>
    <property type="molecule type" value="Genomic_DNA"/>
</dbReference>
<name>A0A1P8LPI5_NATLA</name>
<feature type="region of interest" description="Disordered" evidence="1">
    <location>
        <begin position="66"/>
        <end position="99"/>
    </location>
</feature>
<evidence type="ECO:0000313" key="3">
    <source>
        <dbReference type="Proteomes" id="UP000186547"/>
    </source>
</evidence>
<evidence type="ECO:0000256" key="1">
    <source>
        <dbReference type="SAM" id="MobiDB-lite"/>
    </source>
</evidence>
<dbReference type="KEGG" id="hlc:CHINAEXTREME07855"/>
<dbReference type="AlphaFoldDB" id="A0A1P8LPI5"/>
<feature type="region of interest" description="Disordered" evidence="1">
    <location>
        <begin position="114"/>
        <end position="138"/>
    </location>
</feature>
<gene>
    <name evidence="2" type="ORF">CHINAEXTREME_07855</name>
</gene>
<feature type="compositionally biased region" description="Polar residues" evidence="1">
    <location>
        <begin position="67"/>
        <end position="82"/>
    </location>
</feature>
<protein>
    <submittedName>
        <fullName evidence="2">Uncharacterized protein</fullName>
    </submittedName>
</protein>
<evidence type="ECO:0000313" key="2">
    <source>
        <dbReference type="EMBL" id="APW97692.1"/>
    </source>
</evidence>
<proteinExistence type="predicted"/>
<feature type="compositionally biased region" description="Polar residues" evidence="1">
    <location>
        <begin position="114"/>
        <end position="124"/>
    </location>
</feature>